<sequence>MANKRGSGRGLLWAGLAAGAYAYFKKPENRQKATEAFNNAKTKVNSYMESQNLENTDGKQAEAKKDSTELRENKMVSEGGLSGAQYYNDKKRDEKDEDFKLSSNDFSEEKSENTETIAPENRLNTDNL</sequence>
<proteinExistence type="predicted"/>
<feature type="compositionally biased region" description="Basic and acidic residues" evidence="1">
    <location>
        <begin position="56"/>
        <end position="75"/>
    </location>
</feature>
<feature type="region of interest" description="Disordered" evidence="1">
    <location>
        <begin position="47"/>
        <end position="128"/>
    </location>
</feature>
<dbReference type="EMBL" id="JACHHE010000011">
    <property type="protein sequence ID" value="MBB5181660.1"/>
    <property type="molecule type" value="Genomic_DNA"/>
</dbReference>
<gene>
    <name evidence="2" type="ORF">HNQ44_003125</name>
</gene>
<name>A0A7W8FVH4_9BACL</name>
<feature type="compositionally biased region" description="Basic and acidic residues" evidence="1">
    <location>
        <begin position="88"/>
        <end position="100"/>
    </location>
</feature>
<dbReference type="RefSeq" id="WP_135504938.1">
    <property type="nucleotide sequence ID" value="NZ_CP181055.1"/>
</dbReference>
<evidence type="ECO:0000313" key="3">
    <source>
        <dbReference type="Proteomes" id="UP000525923"/>
    </source>
</evidence>
<protein>
    <recommendedName>
        <fullName evidence="4">YtxH domain-containing protein</fullName>
    </recommendedName>
</protein>
<evidence type="ECO:0008006" key="4">
    <source>
        <dbReference type="Google" id="ProtNLM"/>
    </source>
</evidence>
<dbReference type="Proteomes" id="UP000525923">
    <property type="component" value="Unassembled WGS sequence"/>
</dbReference>
<keyword evidence="3" id="KW-1185">Reference proteome</keyword>
<reference evidence="2 3" key="1">
    <citation type="submission" date="2020-08" db="EMBL/GenBank/DDBJ databases">
        <title>Genomic Encyclopedia of Type Strains, Phase IV (KMG-IV): sequencing the most valuable type-strain genomes for metagenomic binning, comparative biology and taxonomic classification.</title>
        <authorList>
            <person name="Goeker M."/>
        </authorList>
    </citation>
    <scope>NUCLEOTIDE SEQUENCE [LARGE SCALE GENOMIC DNA]</scope>
    <source>
        <strain evidence="2 3">DSM 15895</strain>
    </source>
</reference>
<organism evidence="2 3">
    <name type="scientific">Planococcus koreensis</name>
    <dbReference type="NCBI Taxonomy" id="112331"/>
    <lineage>
        <taxon>Bacteria</taxon>
        <taxon>Bacillati</taxon>
        <taxon>Bacillota</taxon>
        <taxon>Bacilli</taxon>
        <taxon>Bacillales</taxon>
        <taxon>Caryophanaceae</taxon>
        <taxon>Planococcus</taxon>
    </lineage>
</organism>
<comment type="caution">
    <text evidence="2">The sequence shown here is derived from an EMBL/GenBank/DDBJ whole genome shotgun (WGS) entry which is preliminary data.</text>
</comment>
<evidence type="ECO:0000313" key="2">
    <source>
        <dbReference type="EMBL" id="MBB5181660.1"/>
    </source>
</evidence>
<dbReference type="AlphaFoldDB" id="A0A7W8FVH4"/>
<accession>A0A7W8FVH4</accession>
<evidence type="ECO:0000256" key="1">
    <source>
        <dbReference type="SAM" id="MobiDB-lite"/>
    </source>
</evidence>
<dbReference type="OrthoDB" id="2390014at2"/>